<dbReference type="Gene3D" id="3.30.530.50">
    <property type="match status" value="1"/>
</dbReference>
<protein>
    <submittedName>
        <fullName evidence="1">Lipoprotein, NlpB family protein</fullName>
    </submittedName>
</protein>
<dbReference type="AlphaFoldDB" id="A0A379ATZ6"/>
<dbReference type="InterPro" id="IPR042268">
    <property type="entry name" value="BamC_C"/>
</dbReference>
<dbReference type="Gene3D" id="3.30.310.170">
    <property type="entry name" value="Outer membrane protein assembly factor BamC"/>
    <property type="match status" value="1"/>
</dbReference>
<proteinExistence type="predicted"/>
<reference evidence="1 2" key="1">
    <citation type="submission" date="2018-06" db="EMBL/GenBank/DDBJ databases">
        <authorList>
            <consortium name="Pathogen Informatics"/>
            <person name="Doyle S."/>
        </authorList>
    </citation>
    <scope>NUCLEOTIDE SEQUENCE [LARGE SCALE GENOMIC DNA]</scope>
    <source>
        <strain evidence="2">NCTC 11297</strain>
    </source>
</reference>
<dbReference type="RefSeq" id="WP_115249983.1">
    <property type="nucleotide sequence ID" value="NZ_UGSP01000001.1"/>
</dbReference>
<dbReference type="PROSITE" id="PS51257">
    <property type="entry name" value="PROKAR_LIPOPROTEIN"/>
    <property type="match status" value="1"/>
</dbReference>
<sequence>MKYWLFTTPLLLTLAACSTSNESKQSADDTFSKHTEQQVSFAPLNTGGLTLLQEDSTYRLPETGKINYQPMDIRPPTSPIALINNSMTRFDGQRSLIVYPLDKQNVYSLKQVERLLREQGIGYTATSSQIETTWASTGRKDDIGNTQIRYLIEQVTTKDASALAVSILQMKRDNVIFTPTELDVQRYTSDRLNQLVGQLNAAYNKQQQELNSGVSIPIKSQLARDINGRLALGLDASFTYSWNKLRPALNLLGFKTSEENPAKGYRELSYSAPEATEWARFGSADPKLENGTYTMQLISLGRQSAVIISDEDNKTLPEEKVQHIYQALHNILAK</sequence>
<gene>
    <name evidence="1" type="ORF">NCTC11297_01926</name>
</gene>
<dbReference type="Pfam" id="PF06804">
    <property type="entry name" value="Lipoprotein_18"/>
    <property type="match status" value="1"/>
</dbReference>
<dbReference type="InterPro" id="IPR010653">
    <property type="entry name" value="NlpB/DapX"/>
</dbReference>
<dbReference type="Proteomes" id="UP000255098">
    <property type="component" value="Unassembled WGS sequence"/>
</dbReference>
<accession>A0A379ATZ6</accession>
<evidence type="ECO:0000313" key="1">
    <source>
        <dbReference type="EMBL" id="SUB24862.1"/>
    </source>
</evidence>
<organism evidence="1 2">
    <name type="scientific">Avibacterium avium</name>
    <name type="common">Pasteurella avium</name>
    <dbReference type="NCBI Taxonomy" id="751"/>
    <lineage>
        <taxon>Bacteria</taxon>
        <taxon>Pseudomonadati</taxon>
        <taxon>Pseudomonadota</taxon>
        <taxon>Gammaproteobacteria</taxon>
        <taxon>Pasteurellales</taxon>
        <taxon>Pasteurellaceae</taxon>
        <taxon>Avibacterium</taxon>
    </lineage>
</organism>
<dbReference type="GeneID" id="300134113"/>
<dbReference type="EMBL" id="UGSP01000001">
    <property type="protein sequence ID" value="SUB24862.1"/>
    <property type="molecule type" value="Genomic_DNA"/>
</dbReference>
<keyword evidence="2" id="KW-1185">Reference proteome</keyword>
<name>A0A379ATZ6_AVIAV</name>
<keyword evidence="1" id="KW-0449">Lipoprotein</keyword>
<evidence type="ECO:0000313" key="2">
    <source>
        <dbReference type="Proteomes" id="UP000255098"/>
    </source>
</evidence>